<dbReference type="CDD" id="cd18186">
    <property type="entry name" value="BTB_POZ_ZBTB_KLHL-like"/>
    <property type="match status" value="1"/>
</dbReference>
<evidence type="ECO:0000313" key="2">
    <source>
        <dbReference type="EMBL" id="KAK3334164.1"/>
    </source>
</evidence>
<protein>
    <recommendedName>
        <fullName evidence="1">BTB domain-containing protein</fullName>
    </recommendedName>
</protein>
<reference evidence="2" key="2">
    <citation type="submission" date="2023-06" db="EMBL/GenBank/DDBJ databases">
        <authorList>
            <consortium name="Lawrence Berkeley National Laboratory"/>
            <person name="Haridas S."/>
            <person name="Hensen N."/>
            <person name="Bonometti L."/>
            <person name="Westerberg I."/>
            <person name="Brannstrom I.O."/>
            <person name="Guillou S."/>
            <person name="Cros-Aarteil S."/>
            <person name="Calhoun S."/>
            <person name="Kuo A."/>
            <person name="Mondo S."/>
            <person name="Pangilinan J."/>
            <person name="Riley R."/>
            <person name="Labutti K."/>
            <person name="Andreopoulos B."/>
            <person name="Lipzen A."/>
            <person name="Chen C."/>
            <person name="Yanf M."/>
            <person name="Daum C."/>
            <person name="Ng V."/>
            <person name="Clum A."/>
            <person name="Steindorff A."/>
            <person name="Ohm R."/>
            <person name="Martin F."/>
            <person name="Silar P."/>
            <person name="Natvig D."/>
            <person name="Lalanne C."/>
            <person name="Gautier V."/>
            <person name="Ament-Velasquez S.L."/>
            <person name="Kruys A."/>
            <person name="Hutchinson M.I."/>
            <person name="Powell A.J."/>
            <person name="Barry K."/>
            <person name="Miller A.N."/>
            <person name="Grigoriev I.V."/>
            <person name="Debuchy R."/>
            <person name="Gladieux P."/>
            <person name="Thoren M.H."/>
            <person name="Johannesson H."/>
        </authorList>
    </citation>
    <scope>NUCLEOTIDE SEQUENCE</scope>
    <source>
        <strain evidence="2">SMH4131-1</strain>
    </source>
</reference>
<accession>A0AAE0IZM0</accession>
<sequence>MSNPDDEPELCVKAEEETRKELMGSLHKLFENGLYSDLTIKCGPDEYKVHKAIVSTRSKFFKACDNDFFVEGRTGVVELREVDPVAVKLMVHFFYHLDYPHQDPPVKVEDISPGPPSTDAVIRELEDEWNGVVIGLKKKKKRMETYVATGRAPNLSIHAKVYELGERYGIRGLKALALGKFKGELRYHSTSGDFLEAIEVVYSPDWGNDNDDAMRKAIVQTINANRSLLNRPAMQDLVRKFNELSFDLVMHFHRNDSQTGKALWGRP</sequence>
<dbReference type="PROSITE" id="PS50097">
    <property type="entry name" value="BTB"/>
    <property type="match status" value="1"/>
</dbReference>
<organism evidence="2 3">
    <name type="scientific">Cercophora scortea</name>
    <dbReference type="NCBI Taxonomy" id="314031"/>
    <lineage>
        <taxon>Eukaryota</taxon>
        <taxon>Fungi</taxon>
        <taxon>Dikarya</taxon>
        <taxon>Ascomycota</taxon>
        <taxon>Pezizomycotina</taxon>
        <taxon>Sordariomycetes</taxon>
        <taxon>Sordariomycetidae</taxon>
        <taxon>Sordariales</taxon>
        <taxon>Lasiosphaeriaceae</taxon>
        <taxon>Cercophora</taxon>
    </lineage>
</organism>
<dbReference type="PANTHER" id="PTHR47843">
    <property type="entry name" value="BTB DOMAIN-CONTAINING PROTEIN-RELATED"/>
    <property type="match status" value="1"/>
</dbReference>
<dbReference type="Pfam" id="PF00651">
    <property type="entry name" value="BTB"/>
    <property type="match status" value="1"/>
</dbReference>
<gene>
    <name evidence="2" type="ORF">B0T19DRAFT_484060</name>
</gene>
<dbReference type="PANTHER" id="PTHR47843:SF5">
    <property type="entry name" value="BTB_POZ DOMAIN PROTEIN"/>
    <property type="match status" value="1"/>
</dbReference>
<dbReference type="InterPro" id="IPR011333">
    <property type="entry name" value="SKP1/BTB/POZ_sf"/>
</dbReference>
<dbReference type="InterPro" id="IPR000210">
    <property type="entry name" value="BTB/POZ_dom"/>
</dbReference>
<dbReference type="Proteomes" id="UP001286456">
    <property type="component" value="Unassembled WGS sequence"/>
</dbReference>
<dbReference type="Gene3D" id="3.30.710.10">
    <property type="entry name" value="Potassium Channel Kv1.1, Chain A"/>
    <property type="match status" value="1"/>
</dbReference>
<dbReference type="AlphaFoldDB" id="A0AAE0IZM0"/>
<evidence type="ECO:0000313" key="3">
    <source>
        <dbReference type="Proteomes" id="UP001286456"/>
    </source>
</evidence>
<feature type="domain" description="BTB" evidence="1">
    <location>
        <begin position="36"/>
        <end position="95"/>
    </location>
</feature>
<evidence type="ECO:0000259" key="1">
    <source>
        <dbReference type="PROSITE" id="PS50097"/>
    </source>
</evidence>
<proteinExistence type="predicted"/>
<comment type="caution">
    <text evidence="2">The sequence shown here is derived from an EMBL/GenBank/DDBJ whole genome shotgun (WGS) entry which is preliminary data.</text>
</comment>
<reference evidence="2" key="1">
    <citation type="journal article" date="2023" name="Mol. Phylogenet. Evol.">
        <title>Genome-scale phylogeny and comparative genomics of the fungal order Sordariales.</title>
        <authorList>
            <person name="Hensen N."/>
            <person name="Bonometti L."/>
            <person name="Westerberg I."/>
            <person name="Brannstrom I.O."/>
            <person name="Guillou S."/>
            <person name="Cros-Aarteil S."/>
            <person name="Calhoun S."/>
            <person name="Haridas S."/>
            <person name="Kuo A."/>
            <person name="Mondo S."/>
            <person name="Pangilinan J."/>
            <person name="Riley R."/>
            <person name="LaButti K."/>
            <person name="Andreopoulos B."/>
            <person name="Lipzen A."/>
            <person name="Chen C."/>
            <person name="Yan M."/>
            <person name="Daum C."/>
            <person name="Ng V."/>
            <person name="Clum A."/>
            <person name="Steindorff A."/>
            <person name="Ohm R.A."/>
            <person name="Martin F."/>
            <person name="Silar P."/>
            <person name="Natvig D.O."/>
            <person name="Lalanne C."/>
            <person name="Gautier V."/>
            <person name="Ament-Velasquez S.L."/>
            <person name="Kruys A."/>
            <person name="Hutchinson M.I."/>
            <person name="Powell A.J."/>
            <person name="Barry K."/>
            <person name="Miller A.N."/>
            <person name="Grigoriev I.V."/>
            <person name="Debuchy R."/>
            <person name="Gladieux P."/>
            <person name="Hiltunen Thoren M."/>
            <person name="Johannesson H."/>
        </authorList>
    </citation>
    <scope>NUCLEOTIDE SEQUENCE</scope>
    <source>
        <strain evidence="2">SMH4131-1</strain>
    </source>
</reference>
<keyword evidence="3" id="KW-1185">Reference proteome</keyword>
<dbReference type="SUPFAM" id="SSF54695">
    <property type="entry name" value="POZ domain"/>
    <property type="match status" value="1"/>
</dbReference>
<name>A0AAE0IZM0_9PEZI</name>
<dbReference type="EMBL" id="JAUEPO010000002">
    <property type="protein sequence ID" value="KAK3334164.1"/>
    <property type="molecule type" value="Genomic_DNA"/>
</dbReference>